<name>A0A1D3L2W7_9EURY</name>
<dbReference type="GO" id="GO:0016788">
    <property type="term" value="F:hydrolase activity, acting on ester bonds"/>
    <property type="evidence" value="ECO:0007669"/>
    <property type="project" value="InterPro"/>
</dbReference>
<dbReference type="AlphaFoldDB" id="A0A1D3L2W7"/>
<proteinExistence type="predicted"/>
<dbReference type="KEGG" id="mcub:MCBB_1301"/>
<accession>A0A1D3L2W7</accession>
<dbReference type="InterPro" id="IPR029002">
    <property type="entry name" value="PLPC/GPLD1"/>
</dbReference>
<feature type="domain" description="Phospholipase C/D" evidence="1">
    <location>
        <begin position="27"/>
        <end position="136"/>
    </location>
</feature>
<dbReference type="InterPro" id="IPR008947">
    <property type="entry name" value="PLipase_C/P1_nuclease_dom_sf"/>
</dbReference>
<keyword evidence="3" id="KW-1185">Reference proteome</keyword>
<dbReference type="RefSeq" id="WP_071906976.1">
    <property type="nucleotide sequence ID" value="NZ_LT607756.1"/>
</dbReference>
<evidence type="ECO:0000259" key="1">
    <source>
        <dbReference type="Pfam" id="PF00882"/>
    </source>
</evidence>
<protein>
    <recommendedName>
        <fullName evidence="1">Phospholipase C/D domain-containing protein</fullName>
    </recommendedName>
</protein>
<dbReference type="GeneID" id="30412144"/>
<dbReference type="PATRIC" id="fig|129848.4.peg.1318"/>
<gene>
    <name evidence="2" type="ORF">MCBB_1301</name>
</gene>
<dbReference type="OrthoDB" id="80523at2157"/>
<dbReference type="Gene3D" id="1.10.575.10">
    <property type="entry name" value="P1 Nuclease"/>
    <property type="match status" value="1"/>
</dbReference>
<organism evidence="2 3">
    <name type="scientific">Methanobacterium congolense</name>
    <dbReference type="NCBI Taxonomy" id="118062"/>
    <lineage>
        <taxon>Archaea</taxon>
        <taxon>Methanobacteriati</taxon>
        <taxon>Methanobacteriota</taxon>
        <taxon>Methanomada group</taxon>
        <taxon>Methanobacteria</taxon>
        <taxon>Methanobacteriales</taxon>
        <taxon>Methanobacteriaceae</taxon>
        <taxon>Methanobacterium</taxon>
    </lineage>
</organism>
<sequence length="194" mass="21817">MKKFLMLPLLMVMLFQVAPASAWSVTTHYEIADEAYSSLSPSVQANLSEIAMRDGADDPDVKFRDFQNHHMPYSAIKAQYWLNNGKLNYDEGNYRYASYCFGVASHYISDSFCAPHTVNGASKVDHTIYEVEGMFLEPHATYESGDMNTLLQQGQAEGEVSWTNWNQNNSDVYIQSDLDNAASATYSLISEYAT</sequence>
<evidence type="ECO:0000313" key="2">
    <source>
        <dbReference type="EMBL" id="SCG85859.1"/>
    </source>
</evidence>
<evidence type="ECO:0000313" key="3">
    <source>
        <dbReference type="Proteomes" id="UP000094707"/>
    </source>
</evidence>
<dbReference type="SUPFAM" id="SSF48537">
    <property type="entry name" value="Phospholipase C/P1 nuclease"/>
    <property type="match status" value="1"/>
</dbReference>
<dbReference type="Proteomes" id="UP000094707">
    <property type="component" value="Chromosome I"/>
</dbReference>
<dbReference type="Pfam" id="PF00882">
    <property type="entry name" value="Zn_dep_PLPC"/>
    <property type="match status" value="1"/>
</dbReference>
<dbReference type="EMBL" id="LT607756">
    <property type="protein sequence ID" value="SCG85859.1"/>
    <property type="molecule type" value="Genomic_DNA"/>
</dbReference>
<reference evidence="2 3" key="1">
    <citation type="submission" date="2016-08" db="EMBL/GenBank/DDBJ databases">
        <authorList>
            <person name="Seilhamer J.J."/>
        </authorList>
    </citation>
    <scope>NUCLEOTIDE SEQUENCE [LARGE SCALE GENOMIC DNA]</scope>
    <source>
        <strain evidence="2">Buetzberg</strain>
    </source>
</reference>